<accession>A0AAV9HC93</accession>
<evidence type="ECO:0000313" key="2">
    <source>
        <dbReference type="EMBL" id="KAK4456666.1"/>
    </source>
</evidence>
<organism evidence="2 3">
    <name type="scientific">Cladorrhinum samala</name>
    <dbReference type="NCBI Taxonomy" id="585594"/>
    <lineage>
        <taxon>Eukaryota</taxon>
        <taxon>Fungi</taxon>
        <taxon>Dikarya</taxon>
        <taxon>Ascomycota</taxon>
        <taxon>Pezizomycotina</taxon>
        <taxon>Sordariomycetes</taxon>
        <taxon>Sordariomycetidae</taxon>
        <taxon>Sordariales</taxon>
        <taxon>Podosporaceae</taxon>
        <taxon>Cladorrhinum</taxon>
    </lineage>
</organism>
<dbReference type="AlphaFoldDB" id="A0AAV9HC93"/>
<keyword evidence="3" id="KW-1185">Reference proteome</keyword>
<protein>
    <submittedName>
        <fullName evidence="2">Uncharacterized protein</fullName>
    </submittedName>
</protein>
<feature type="transmembrane region" description="Helical" evidence="1">
    <location>
        <begin position="61"/>
        <end position="78"/>
    </location>
</feature>
<reference evidence="2" key="2">
    <citation type="submission" date="2023-06" db="EMBL/GenBank/DDBJ databases">
        <authorList>
            <consortium name="Lawrence Berkeley National Laboratory"/>
            <person name="Mondo S.J."/>
            <person name="Hensen N."/>
            <person name="Bonometti L."/>
            <person name="Westerberg I."/>
            <person name="Brannstrom I.O."/>
            <person name="Guillou S."/>
            <person name="Cros-Aarteil S."/>
            <person name="Calhoun S."/>
            <person name="Haridas S."/>
            <person name="Kuo A."/>
            <person name="Pangilinan J."/>
            <person name="Riley R."/>
            <person name="Labutti K."/>
            <person name="Andreopoulos B."/>
            <person name="Lipzen A."/>
            <person name="Chen C."/>
            <person name="Yanf M."/>
            <person name="Daum C."/>
            <person name="Ng V."/>
            <person name="Clum A."/>
            <person name="Steindorff A."/>
            <person name="Ohm R."/>
            <person name="Martin F."/>
            <person name="Silar P."/>
            <person name="Natvig D."/>
            <person name="Lalanne C."/>
            <person name="Gautier V."/>
            <person name="Ament-Velasquez S.L."/>
            <person name="Kruys A."/>
            <person name="Hutchinson M.I."/>
            <person name="Powell A.J."/>
            <person name="Barry K."/>
            <person name="Miller A.N."/>
            <person name="Grigoriev I.V."/>
            <person name="Debuchy R."/>
            <person name="Gladieux P."/>
            <person name="Thoren M.H."/>
            <person name="Johannesson H."/>
        </authorList>
    </citation>
    <scope>NUCLEOTIDE SEQUENCE</scope>
    <source>
        <strain evidence="2">PSN324</strain>
    </source>
</reference>
<keyword evidence="1" id="KW-0472">Membrane</keyword>
<dbReference type="Proteomes" id="UP001321749">
    <property type="component" value="Unassembled WGS sequence"/>
</dbReference>
<feature type="transmembrane region" description="Helical" evidence="1">
    <location>
        <begin position="33"/>
        <end position="55"/>
    </location>
</feature>
<proteinExistence type="predicted"/>
<reference evidence="2" key="1">
    <citation type="journal article" date="2023" name="Mol. Phylogenet. Evol.">
        <title>Genome-scale phylogeny and comparative genomics of the fungal order Sordariales.</title>
        <authorList>
            <person name="Hensen N."/>
            <person name="Bonometti L."/>
            <person name="Westerberg I."/>
            <person name="Brannstrom I.O."/>
            <person name="Guillou S."/>
            <person name="Cros-Aarteil S."/>
            <person name="Calhoun S."/>
            <person name="Haridas S."/>
            <person name="Kuo A."/>
            <person name="Mondo S."/>
            <person name="Pangilinan J."/>
            <person name="Riley R."/>
            <person name="LaButti K."/>
            <person name="Andreopoulos B."/>
            <person name="Lipzen A."/>
            <person name="Chen C."/>
            <person name="Yan M."/>
            <person name="Daum C."/>
            <person name="Ng V."/>
            <person name="Clum A."/>
            <person name="Steindorff A."/>
            <person name="Ohm R.A."/>
            <person name="Martin F."/>
            <person name="Silar P."/>
            <person name="Natvig D.O."/>
            <person name="Lalanne C."/>
            <person name="Gautier V."/>
            <person name="Ament-Velasquez S.L."/>
            <person name="Kruys A."/>
            <person name="Hutchinson M.I."/>
            <person name="Powell A.J."/>
            <person name="Barry K."/>
            <person name="Miller A.N."/>
            <person name="Grigoriev I.V."/>
            <person name="Debuchy R."/>
            <person name="Gladieux P."/>
            <person name="Hiltunen Thoren M."/>
            <person name="Johannesson H."/>
        </authorList>
    </citation>
    <scope>NUCLEOTIDE SEQUENCE</scope>
    <source>
        <strain evidence="2">PSN324</strain>
    </source>
</reference>
<keyword evidence="1" id="KW-1133">Transmembrane helix</keyword>
<evidence type="ECO:0000256" key="1">
    <source>
        <dbReference type="SAM" id="Phobius"/>
    </source>
</evidence>
<comment type="caution">
    <text evidence="2">The sequence shown here is derived from an EMBL/GenBank/DDBJ whole genome shotgun (WGS) entry which is preliminary data.</text>
</comment>
<name>A0AAV9HC93_9PEZI</name>
<dbReference type="EMBL" id="MU865179">
    <property type="protein sequence ID" value="KAK4456666.1"/>
    <property type="molecule type" value="Genomic_DNA"/>
</dbReference>
<sequence>MRKRRTLECEYPRIPTYIQGKESASPPRPRRPVMAVGVAFVDSIAAAKCAGAVLFCYGRGILLWIVAIIFILVGSLRAQAPRQAKTRNTTK</sequence>
<gene>
    <name evidence="2" type="ORF">QBC42DRAFT_280780</name>
</gene>
<keyword evidence="1" id="KW-0812">Transmembrane</keyword>
<evidence type="ECO:0000313" key="3">
    <source>
        <dbReference type="Proteomes" id="UP001321749"/>
    </source>
</evidence>